<dbReference type="EMBL" id="LAZR01015040">
    <property type="protein sequence ID" value="KKM14899.1"/>
    <property type="molecule type" value="Genomic_DNA"/>
</dbReference>
<dbReference type="InterPro" id="IPR029001">
    <property type="entry name" value="ITPase-like_fam"/>
</dbReference>
<dbReference type="Gene3D" id="3.90.950.10">
    <property type="match status" value="1"/>
</dbReference>
<dbReference type="AlphaFoldDB" id="A0A0F9I5F7"/>
<gene>
    <name evidence="2" type="ORF">LCGC14_1701450</name>
</gene>
<protein>
    <recommendedName>
        <fullName evidence="3">Maf-like protein</fullName>
    </recommendedName>
</protein>
<keyword evidence="1" id="KW-0378">Hydrolase</keyword>
<feature type="non-terminal residue" evidence="2">
    <location>
        <position position="1"/>
    </location>
</feature>
<evidence type="ECO:0008006" key="3">
    <source>
        <dbReference type="Google" id="ProtNLM"/>
    </source>
</evidence>
<sequence length="87" mass="9269">VTRVTMRRYTDAGIAASIARGDPFDKAGAYAIQDARLGPVAAYQGCYCNVVGLPLWTAARLLGRAGLDITHITTTDLLPQCGNCTLR</sequence>
<organism evidence="2">
    <name type="scientific">marine sediment metagenome</name>
    <dbReference type="NCBI Taxonomy" id="412755"/>
    <lineage>
        <taxon>unclassified sequences</taxon>
        <taxon>metagenomes</taxon>
        <taxon>ecological metagenomes</taxon>
    </lineage>
</organism>
<proteinExistence type="predicted"/>
<evidence type="ECO:0000313" key="2">
    <source>
        <dbReference type="EMBL" id="KKM14899.1"/>
    </source>
</evidence>
<dbReference type="GO" id="GO:0047429">
    <property type="term" value="F:nucleoside triphosphate diphosphatase activity"/>
    <property type="evidence" value="ECO:0007669"/>
    <property type="project" value="InterPro"/>
</dbReference>
<name>A0A0F9I5F7_9ZZZZ</name>
<dbReference type="Pfam" id="PF02545">
    <property type="entry name" value="Maf"/>
    <property type="match status" value="1"/>
</dbReference>
<dbReference type="InterPro" id="IPR003697">
    <property type="entry name" value="Maf-like"/>
</dbReference>
<evidence type="ECO:0000256" key="1">
    <source>
        <dbReference type="ARBA" id="ARBA00022801"/>
    </source>
</evidence>
<reference evidence="2" key="1">
    <citation type="journal article" date="2015" name="Nature">
        <title>Complex archaea that bridge the gap between prokaryotes and eukaryotes.</title>
        <authorList>
            <person name="Spang A."/>
            <person name="Saw J.H."/>
            <person name="Jorgensen S.L."/>
            <person name="Zaremba-Niedzwiedzka K."/>
            <person name="Martijn J."/>
            <person name="Lind A.E."/>
            <person name="van Eijk R."/>
            <person name="Schleper C."/>
            <person name="Guy L."/>
            <person name="Ettema T.J."/>
        </authorList>
    </citation>
    <scope>NUCLEOTIDE SEQUENCE</scope>
</reference>
<dbReference type="SUPFAM" id="SSF52972">
    <property type="entry name" value="ITPase-like"/>
    <property type="match status" value="1"/>
</dbReference>
<comment type="caution">
    <text evidence="2">The sequence shown here is derived from an EMBL/GenBank/DDBJ whole genome shotgun (WGS) entry which is preliminary data.</text>
</comment>
<accession>A0A0F9I5F7</accession>